<dbReference type="GO" id="GO:0005737">
    <property type="term" value="C:cytoplasm"/>
    <property type="evidence" value="ECO:0007669"/>
    <property type="project" value="UniProtKB-SubCell"/>
</dbReference>
<dbReference type="OrthoDB" id="9805754at2"/>
<evidence type="ECO:0000256" key="2">
    <source>
        <dbReference type="HAMAP-Rule" id="MF_01925"/>
    </source>
</evidence>
<name>A0A6N9Q411_9BACL</name>
<dbReference type="Pfam" id="PF03807">
    <property type="entry name" value="F420_oxidored"/>
    <property type="match status" value="1"/>
</dbReference>
<comment type="caution">
    <text evidence="6">The sequence shown here is derived from an EMBL/GenBank/DDBJ whole genome shotgun (WGS) entry which is preliminary data.</text>
</comment>
<comment type="pathway">
    <text evidence="2">Amino-acid biosynthesis; L-proline biosynthesis; L-proline from L-glutamate 5-semialdehyde: step 1/1.</text>
</comment>
<dbReference type="InterPro" id="IPR036291">
    <property type="entry name" value="NAD(P)-bd_dom_sf"/>
</dbReference>
<feature type="binding site" evidence="3">
    <location>
        <position position="56"/>
    </location>
    <ligand>
        <name>NADPH</name>
        <dbReference type="ChEBI" id="CHEBI:57783"/>
    </ligand>
</feature>
<keyword evidence="2" id="KW-0560">Oxidoreductase</keyword>
<keyword evidence="7" id="KW-1185">Reference proteome</keyword>
<keyword evidence="2" id="KW-0641">Proline biosynthesis</keyword>
<evidence type="ECO:0000313" key="6">
    <source>
        <dbReference type="EMBL" id="NBI29501.1"/>
    </source>
</evidence>
<dbReference type="EC" id="1.5.1.2" evidence="2"/>
<comment type="similarity">
    <text evidence="1 2">Belongs to the pyrroline-5-carboxylate reductase family.</text>
</comment>
<dbReference type="EMBL" id="SIJB01000025">
    <property type="protein sequence ID" value="NBI29501.1"/>
    <property type="molecule type" value="Genomic_DNA"/>
</dbReference>
<comment type="catalytic activity">
    <reaction evidence="2">
        <text>L-proline + NAD(+) = (S)-1-pyrroline-5-carboxylate + NADH + 2 H(+)</text>
        <dbReference type="Rhea" id="RHEA:14105"/>
        <dbReference type="ChEBI" id="CHEBI:15378"/>
        <dbReference type="ChEBI" id="CHEBI:17388"/>
        <dbReference type="ChEBI" id="CHEBI:57540"/>
        <dbReference type="ChEBI" id="CHEBI:57945"/>
        <dbReference type="ChEBI" id="CHEBI:60039"/>
        <dbReference type="EC" id="1.5.1.2"/>
    </reaction>
</comment>
<keyword evidence="2 3" id="KW-0521">NADP</keyword>
<dbReference type="Proteomes" id="UP000448943">
    <property type="component" value="Unassembled WGS sequence"/>
</dbReference>
<keyword evidence="2" id="KW-0963">Cytoplasm</keyword>
<dbReference type="UniPathway" id="UPA00098">
    <property type="reaction ID" value="UER00361"/>
</dbReference>
<dbReference type="PANTHER" id="PTHR11645">
    <property type="entry name" value="PYRROLINE-5-CARBOXYLATE REDUCTASE"/>
    <property type="match status" value="1"/>
</dbReference>
<feature type="binding site" evidence="3">
    <location>
        <begin position="6"/>
        <end position="11"/>
    </location>
    <ligand>
        <name>NADP(+)</name>
        <dbReference type="ChEBI" id="CHEBI:58349"/>
    </ligand>
</feature>
<feature type="domain" description="Pyrroline-5-carboxylate reductase dimerisation" evidence="5">
    <location>
        <begin position="162"/>
        <end position="262"/>
    </location>
</feature>
<evidence type="ECO:0000259" key="5">
    <source>
        <dbReference type="Pfam" id="PF14748"/>
    </source>
</evidence>
<dbReference type="RefSeq" id="WP_160646311.1">
    <property type="nucleotide sequence ID" value="NZ_SIJB01000025.1"/>
</dbReference>
<comment type="subcellular location">
    <subcellularLocation>
        <location evidence="2">Cytoplasm</location>
    </subcellularLocation>
</comment>
<evidence type="ECO:0000259" key="4">
    <source>
        <dbReference type="Pfam" id="PF03807"/>
    </source>
</evidence>
<comment type="catalytic activity">
    <reaction evidence="2">
        <text>L-proline + NADP(+) = (S)-1-pyrroline-5-carboxylate + NADPH + 2 H(+)</text>
        <dbReference type="Rhea" id="RHEA:14109"/>
        <dbReference type="ChEBI" id="CHEBI:15378"/>
        <dbReference type="ChEBI" id="CHEBI:17388"/>
        <dbReference type="ChEBI" id="CHEBI:57783"/>
        <dbReference type="ChEBI" id="CHEBI:58349"/>
        <dbReference type="ChEBI" id="CHEBI:60039"/>
        <dbReference type="EC" id="1.5.1.2"/>
    </reaction>
</comment>
<dbReference type="GO" id="GO:0055129">
    <property type="term" value="P:L-proline biosynthetic process"/>
    <property type="evidence" value="ECO:0007669"/>
    <property type="project" value="UniProtKB-UniRule"/>
</dbReference>
<dbReference type="NCBIfam" id="NF005814">
    <property type="entry name" value="PRK07680.1"/>
    <property type="match status" value="1"/>
</dbReference>
<dbReference type="AlphaFoldDB" id="A0A6N9Q411"/>
<evidence type="ECO:0000256" key="1">
    <source>
        <dbReference type="ARBA" id="ARBA00005525"/>
    </source>
</evidence>
<evidence type="ECO:0000256" key="3">
    <source>
        <dbReference type="PIRSR" id="PIRSR000193-1"/>
    </source>
</evidence>
<dbReference type="Pfam" id="PF14748">
    <property type="entry name" value="P5CR_dimer"/>
    <property type="match status" value="1"/>
</dbReference>
<organism evidence="6 7">
    <name type="scientific">Chengkuizengella marina</name>
    <dbReference type="NCBI Taxonomy" id="2507566"/>
    <lineage>
        <taxon>Bacteria</taxon>
        <taxon>Bacillati</taxon>
        <taxon>Bacillota</taxon>
        <taxon>Bacilli</taxon>
        <taxon>Bacillales</taxon>
        <taxon>Paenibacillaceae</taxon>
        <taxon>Chengkuizengella</taxon>
    </lineage>
</organism>
<sequence length="277" mass="30636">MNLGFIGTGSMGSLLIEAFIQSEALKAEQLSASNRTKDKTKKLKEKYPELRIYPSNIEVALESDIVFICVKPLEFKNVIDEIKNVLLPSQVIVSITSPILIKHLEDQLPCKIAKIIPSITNHERSGASLCMYGNKITEEDKQTLESLLESISEPLRISEQFTRVTSDISSCGPAFLAFFIQNFVDAAVEETGIPKEEATRLASEMVLGTGKLLTTGGFTPETLKERVSVPGGITAEGLKMMSNELHGVFNQLIKTTHAKYEEDLNKIESMFYDSSKN</sequence>
<comment type="function">
    <text evidence="2">Catalyzes the reduction of 1-pyrroline-5-carboxylate (PCA) to L-proline.</text>
</comment>
<reference evidence="6 7" key="1">
    <citation type="submission" date="2019-01" db="EMBL/GenBank/DDBJ databases">
        <title>Chengkuizengella sp. nov., isolated from deep-sea sediment of East Pacific Ocean.</title>
        <authorList>
            <person name="Yang J."/>
            <person name="Lai Q."/>
            <person name="Shao Z."/>
        </authorList>
    </citation>
    <scope>NUCLEOTIDE SEQUENCE [LARGE SCALE GENOMIC DNA]</scope>
    <source>
        <strain evidence="6 7">YPA3-1-1</strain>
    </source>
</reference>
<dbReference type="Gene3D" id="3.40.50.720">
    <property type="entry name" value="NAD(P)-binding Rossmann-like Domain"/>
    <property type="match status" value="1"/>
</dbReference>
<dbReference type="PANTHER" id="PTHR11645:SF51">
    <property type="entry name" value="COME OPERON PROTEIN 4"/>
    <property type="match status" value="1"/>
</dbReference>
<dbReference type="SUPFAM" id="SSF51735">
    <property type="entry name" value="NAD(P)-binding Rossmann-fold domains"/>
    <property type="match status" value="1"/>
</dbReference>
<dbReference type="InterPro" id="IPR029036">
    <property type="entry name" value="P5CR_dimer"/>
</dbReference>
<proteinExistence type="inferred from homology"/>
<accession>A0A6N9Q411</accession>
<keyword evidence="2" id="KW-0028">Amino-acid biosynthesis</keyword>
<dbReference type="InterPro" id="IPR000304">
    <property type="entry name" value="Pyrroline-COOH_reductase"/>
</dbReference>
<gene>
    <name evidence="2" type="primary">proC</name>
    <name evidence="6" type="ORF">ERL59_11075</name>
</gene>
<dbReference type="GO" id="GO:0004735">
    <property type="term" value="F:pyrroline-5-carboxylate reductase activity"/>
    <property type="evidence" value="ECO:0007669"/>
    <property type="project" value="UniProtKB-UniRule"/>
</dbReference>
<protein>
    <recommendedName>
        <fullName evidence="2">Pyrroline-5-carboxylate reductase</fullName>
        <shortName evidence="2">P5C reductase</shortName>
        <shortName evidence="2">P5CR</shortName>
        <ecNumber evidence="2">1.5.1.2</ecNumber>
    </recommendedName>
    <alternativeName>
        <fullName evidence="2">PCA reductase</fullName>
    </alternativeName>
</protein>
<dbReference type="Gene3D" id="1.10.3730.10">
    <property type="entry name" value="ProC C-terminal domain-like"/>
    <property type="match status" value="1"/>
</dbReference>
<dbReference type="HAMAP" id="MF_01925">
    <property type="entry name" value="P5C_reductase"/>
    <property type="match status" value="1"/>
</dbReference>
<feature type="domain" description="Pyrroline-5-carboxylate reductase catalytic N-terminal" evidence="4">
    <location>
        <begin position="3"/>
        <end position="97"/>
    </location>
</feature>
<evidence type="ECO:0000313" key="7">
    <source>
        <dbReference type="Proteomes" id="UP000448943"/>
    </source>
</evidence>
<dbReference type="PIRSF" id="PIRSF000193">
    <property type="entry name" value="Pyrrol-5-carb_rd"/>
    <property type="match status" value="1"/>
</dbReference>
<dbReference type="SUPFAM" id="SSF48179">
    <property type="entry name" value="6-phosphogluconate dehydrogenase C-terminal domain-like"/>
    <property type="match status" value="1"/>
</dbReference>
<dbReference type="InterPro" id="IPR028939">
    <property type="entry name" value="P5C_Rdtase_cat_N"/>
</dbReference>
<dbReference type="InterPro" id="IPR008927">
    <property type="entry name" value="6-PGluconate_DH-like_C_sf"/>
</dbReference>